<evidence type="ECO:0000256" key="1">
    <source>
        <dbReference type="ARBA" id="ARBA00022898"/>
    </source>
</evidence>
<accession>J5KR85</accession>
<dbReference type="PIRSF" id="PIRSF004848">
    <property type="entry name" value="YBL036c_PLPDEIII"/>
    <property type="match status" value="1"/>
</dbReference>
<comment type="cofactor">
    <cofactor evidence="3">
        <name>pyridoxal 5'-phosphate</name>
        <dbReference type="ChEBI" id="CHEBI:597326"/>
    </cofactor>
</comment>
<dbReference type="FunFam" id="3.20.20.10:FF:000018">
    <property type="entry name" value="Pyridoxal phosphate homeostasis protein"/>
    <property type="match status" value="1"/>
</dbReference>
<dbReference type="NCBIfam" id="TIGR00044">
    <property type="entry name" value="YggS family pyridoxal phosphate-dependent enzyme"/>
    <property type="match status" value="1"/>
</dbReference>
<protein>
    <recommendedName>
        <fullName evidence="2">Pyridoxal phosphate homeostasis protein</fullName>
        <shortName evidence="2">PLP homeostasis protein</shortName>
    </recommendedName>
</protein>
<dbReference type="Pfam" id="PF01168">
    <property type="entry name" value="Ala_racemase_N"/>
    <property type="match status" value="1"/>
</dbReference>
<dbReference type="HOGENOM" id="CLU_059988_0_1_6"/>
<dbReference type="InterPro" id="IPR029066">
    <property type="entry name" value="PLP-binding_barrel"/>
</dbReference>
<dbReference type="GO" id="GO:0030170">
    <property type="term" value="F:pyridoxal phosphate binding"/>
    <property type="evidence" value="ECO:0007669"/>
    <property type="project" value="UniProtKB-UniRule"/>
</dbReference>
<dbReference type="EMBL" id="JH611164">
    <property type="protein sequence ID" value="EJP73906.1"/>
    <property type="molecule type" value="Genomic_DNA"/>
</dbReference>
<dbReference type="PANTHER" id="PTHR10146">
    <property type="entry name" value="PROLINE SYNTHETASE CO-TRANSCRIBED BACTERIAL HOMOLOG PROTEIN"/>
    <property type="match status" value="1"/>
</dbReference>
<dbReference type="AlphaFoldDB" id="J5KR85"/>
<dbReference type="InterPro" id="IPR001608">
    <property type="entry name" value="Ala_racemase_N"/>
</dbReference>
<dbReference type="PROSITE" id="PS01211">
    <property type="entry name" value="UPF0001"/>
    <property type="match status" value="1"/>
</dbReference>
<evidence type="ECO:0000256" key="2">
    <source>
        <dbReference type="HAMAP-Rule" id="MF_02087"/>
    </source>
</evidence>
<sequence length="226" mass="25418">MQGQTIKKNIATLHAEIDTIKSKYNIKKEVAIIPVSKRKSVAQIREAYDLGFREFGENYAQELSEKASDLPNVDFHFIGAIQSNKIKTIAKNASWVHTIDRFKVAKILDAECKKLNKIINILIQINISNEPSKNGIALIELDDFIEDISIFKNLKIKGIMVLPDISVSHEAQKETMLLARKTLDKIEKMHPDAGCLSMGTTQDYKLAIECGSNMIRIGESIFGKRT</sequence>
<reference evidence="6 7" key="1">
    <citation type="journal article" date="2012" name="ISME J.">
        <title>Genomic insights to SAR86, an abundant and uncultivated marine bacterial lineage.</title>
        <authorList>
            <person name="Dupont C.L."/>
            <person name="Rusch D.B."/>
            <person name="Yooseph S."/>
            <person name="Lombardo M.J."/>
            <person name="Richter R.A."/>
            <person name="Valas R."/>
            <person name="Novotny M."/>
            <person name="Yee-Greenbaum J."/>
            <person name="Selengut J.D."/>
            <person name="Haft D.H."/>
            <person name="Halpern A.L."/>
            <person name="Lasken R.S."/>
            <person name="Nealson K."/>
            <person name="Friedman R."/>
            <person name="Venter J.C."/>
        </authorList>
    </citation>
    <scope>NUCLEOTIDE SEQUENCE [LARGE SCALE GENOMIC DNA]</scope>
</reference>
<keyword evidence="1 2" id="KW-0663">Pyridoxal phosphate</keyword>
<comment type="similarity">
    <text evidence="2 4">Belongs to the pyridoxal phosphate-binding protein YggS/PROSC family.</text>
</comment>
<name>J5KR85_9GAMM</name>
<evidence type="ECO:0000313" key="7">
    <source>
        <dbReference type="Proteomes" id="UP000010116"/>
    </source>
</evidence>
<dbReference type="Proteomes" id="UP000010116">
    <property type="component" value="Unassembled WGS sequence"/>
</dbReference>
<organism evidence="6 7">
    <name type="scientific">SAR86 cluster bacterium SAR86B</name>
    <dbReference type="NCBI Taxonomy" id="1123867"/>
    <lineage>
        <taxon>Bacteria</taxon>
        <taxon>Pseudomonadati</taxon>
        <taxon>Pseudomonadota</taxon>
        <taxon>Gammaproteobacteria</taxon>
        <taxon>SAR86 cluster</taxon>
    </lineage>
</organism>
<dbReference type="PANTHER" id="PTHR10146:SF14">
    <property type="entry name" value="PYRIDOXAL PHOSPHATE HOMEOSTASIS PROTEIN"/>
    <property type="match status" value="1"/>
</dbReference>
<comment type="function">
    <text evidence="2">Pyridoxal 5'-phosphate (PLP)-binding protein, which is involved in PLP homeostasis.</text>
</comment>
<dbReference type="InterPro" id="IPR011078">
    <property type="entry name" value="PyrdxlP_homeostasis"/>
</dbReference>
<dbReference type="HAMAP" id="MF_02087">
    <property type="entry name" value="PLP_homeostasis"/>
    <property type="match status" value="1"/>
</dbReference>
<dbReference type="Gene3D" id="3.20.20.10">
    <property type="entry name" value="Alanine racemase"/>
    <property type="match status" value="1"/>
</dbReference>
<feature type="modified residue" description="N6-(pyridoxal phosphate)lysine" evidence="2 3">
    <location>
        <position position="37"/>
    </location>
</feature>
<gene>
    <name evidence="6" type="ORF">NT02SARS_0482</name>
</gene>
<feature type="domain" description="Alanine racemase N-terminal" evidence="5">
    <location>
        <begin position="12"/>
        <end position="224"/>
    </location>
</feature>
<evidence type="ECO:0000256" key="4">
    <source>
        <dbReference type="RuleBase" id="RU004514"/>
    </source>
</evidence>
<evidence type="ECO:0000313" key="6">
    <source>
        <dbReference type="EMBL" id="EJP73906.1"/>
    </source>
</evidence>
<dbReference type="SUPFAM" id="SSF51419">
    <property type="entry name" value="PLP-binding barrel"/>
    <property type="match status" value="1"/>
</dbReference>
<proteinExistence type="inferred from homology"/>
<evidence type="ECO:0000259" key="5">
    <source>
        <dbReference type="Pfam" id="PF01168"/>
    </source>
</evidence>
<evidence type="ECO:0000256" key="3">
    <source>
        <dbReference type="PIRSR" id="PIRSR004848-1"/>
    </source>
</evidence>